<feature type="active site" description="Proton donor; for dehydratase activity" evidence="14">
    <location>
        <position position="182"/>
    </location>
</feature>
<dbReference type="GO" id="GO:0004312">
    <property type="term" value="F:fatty acid synthase activity"/>
    <property type="evidence" value="ECO:0007669"/>
    <property type="project" value="UniProtKB-EC"/>
</dbReference>
<evidence type="ECO:0000256" key="8">
    <source>
        <dbReference type="ARBA" id="ARBA00022857"/>
    </source>
</evidence>
<dbReference type="InterPro" id="IPR049552">
    <property type="entry name" value="PKS_DH_N"/>
</dbReference>
<dbReference type="Pfam" id="PF13602">
    <property type="entry name" value="ADH_zinc_N_2"/>
    <property type="match status" value="1"/>
</dbReference>
<evidence type="ECO:0000256" key="3">
    <source>
        <dbReference type="ARBA" id="ARBA00022450"/>
    </source>
</evidence>
<dbReference type="InterPro" id="IPR001031">
    <property type="entry name" value="Thioesterase"/>
</dbReference>
<dbReference type="PANTHER" id="PTHR43775">
    <property type="entry name" value="FATTY ACID SYNTHASE"/>
    <property type="match status" value="1"/>
</dbReference>
<evidence type="ECO:0000256" key="2">
    <source>
        <dbReference type="ARBA" id="ARBA00018769"/>
    </source>
</evidence>
<organism evidence="16 17">
    <name type="scientific">Allacma fusca</name>
    <dbReference type="NCBI Taxonomy" id="39272"/>
    <lineage>
        <taxon>Eukaryota</taxon>
        <taxon>Metazoa</taxon>
        <taxon>Ecdysozoa</taxon>
        <taxon>Arthropoda</taxon>
        <taxon>Hexapoda</taxon>
        <taxon>Collembola</taxon>
        <taxon>Symphypleona</taxon>
        <taxon>Sminthuridae</taxon>
        <taxon>Allacma</taxon>
    </lineage>
</organism>
<dbReference type="InterPro" id="IPR020843">
    <property type="entry name" value="ER"/>
</dbReference>
<dbReference type="InterPro" id="IPR049391">
    <property type="entry name" value="FAS_pseudo-KR"/>
</dbReference>
<dbReference type="PANTHER" id="PTHR43775:SF7">
    <property type="entry name" value="FATTY ACID SYNTHASE"/>
    <property type="match status" value="1"/>
</dbReference>
<evidence type="ECO:0000256" key="10">
    <source>
        <dbReference type="ARBA" id="ARBA00023098"/>
    </source>
</evidence>
<dbReference type="SMART" id="SM00822">
    <property type="entry name" value="PKS_KR"/>
    <property type="match status" value="1"/>
</dbReference>
<dbReference type="InterPro" id="IPR013968">
    <property type="entry name" value="PKS_KR"/>
</dbReference>
<feature type="domain" description="PKS/mFAS DH" evidence="15">
    <location>
        <begin position="1"/>
        <end position="251"/>
    </location>
</feature>
<comment type="catalytic activity">
    <reaction evidence="13">
        <text>acetyl-CoA + n malonyl-CoA + 2n NADPH + 2n H(+) = a long-chain fatty acid + (n+1) CoA + n CO2 + 2n NADP(+).</text>
        <dbReference type="EC" id="2.3.1.85"/>
    </reaction>
</comment>
<feature type="active site" description="Proton acceptor; for dehydratase activity" evidence="14">
    <location>
        <position position="28"/>
    </location>
</feature>
<evidence type="ECO:0000256" key="4">
    <source>
        <dbReference type="ARBA" id="ARBA00022516"/>
    </source>
</evidence>
<keyword evidence="11" id="KW-0275">Fatty acid biosynthesis</keyword>
<keyword evidence="17" id="KW-1185">Reference proteome</keyword>
<dbReference type="InterPro" id="IPR049900">
    <property type="entry name" value="PKS_mFAS_DH"/>
</dbReference>
<dbReference type="InterPro" id="IPR050091">
    <property type="entry name" value="PKS_NRPS_Biosynth_Enz"/>
</dbReference>
<name>A0A8J2L151_9HEXA</name>
<dbReference type="Pfam" id="PF21149">
    <property type="entry name" value="FAS_pseudo-KR"/>
    <property type="match status" value="1"/>
</dbReference>
<sequence length="1309" mass="145773">MHCPGARSGEAVIEISLTNENDEFYAGHKIDGRVLFPATGYLFLVWKTFAKLRGTNFDQLPVVFENVSFQRATIMQKEGTVKFLINIFEGTGEFEILESNSVAVAGIIRQPTEDSDSEMLRVKPREIPQTHMYNPLNKRDTYKELRLRGYDYQGIFQGIASIDNEGKWARLDWVNNWVSFLDTMLQFSILSNNRGLYLPTRMQKVTLNPKQFLESVTEAGEGAIDVYNYRNLNVVKCNGIELRGLKASLAPRRQGAQSSPKLEEYSFTPYFDDSKVPSKVPMEKVVRFCVDVAMENTPTMKLKVSEVLTRASNTFASLAYDVVLGKPLAYCDATISISKSEAGQLKDLNSAIKVAAKEPSKLFPEPDSNFTIIDDESNISTAATVLKDQSFLLYHSPLLLNSIPEGFTLVAHKMSSHNHFYLLKKQEKPQELKNFVVITVDHSNYQWVEDLKGAMKVASEIEDAPCIILISLTAPDSGILGLVNCLKQEPGGKKVRCYFVKSDLTLNFNNPDFKLKNVISRDVVMNVYEDGVWGSYRHYPLKGDDDTEALLNVEHAYINTLMRGDLSSLRWIEGPLKYFKESKKRPTEELCIFLKNVTFHGILLDALFDKDSDEKRRVVQLVADGIQYGCVKPLPSSVFSDEQIEEAFRFMASGKHIGKVVLKIRDEGAVSGKKVVKAIPRTYFDSDKAYVVVGGLGGFGLELSNWMIERGVTKLSLVSRSGITSGYQDFWVRKWRDQGITVLTPIADVTTLKGAGELLDTTIETLGPIGGLFNLAMVLRDAFIENQTIENFKAVGNPKINATINLDKISRQLAPELDYFVTFSSVSCGRGNAGQSNYGWANSHMERICEARQQDGLPGLAIQWGAIGDVGVVQDHMGGNESVVGGTLPQRIHSCLNALDTFLQQPKPVVASLVLADKTGGNKDAGGKKGNLPESVARILGMKDISNVNQQASLAELGMDSLMGVEVKQLMERDQDLVLSMNEIRQLTIAKLKDIECGENKQENVEIGRTDSVETTDKLDSSKQIRIFVQELMPKEPIVQMDSHGDGHTSLFLVHPIEGVVQSLKTLSSEIGAKVYGLQCVKEAPLESVEDLAQYYIQLIKTIQPQGPYDIAGYSFGCTISLEMALQLECSGELVRNLIFLDGSHKYVSIMTGEYKKKRNIADSDLASENEADALCTFLMQFMSFEYLKLRNELMRVPTTESRLVETAKLLKAAVPELSLEDIKDAALSFYQKLVAADKYKPNSKFKGKPMLIKAIDNKAAQPLGYDYSLEGVCQDTVDIHEVAGNHRSFIEHPSVIQIAQLINKRLYP</sequence>
<dbReference type="EMBL" id="CAJVCH010528976">
    <property type="protein sequence ID" value="CAG7823270.1"/>
    <property type="molecule type" value="Genomic_DNA"/>
</dbReference>
<evidence type="ECO:0000256" key="5">
    <source>
        <dbReference type="ARBA" id="ARBA00022553"/>
    </source>
</evidence>
<evidence type="ECO:0000256" key="14">
    <source>
        <dbReference type="PROSITE-ProRule" id="PRU01363"/>
    </source>
</evidence>
<dbReference type="InterPro" id="IPR020806">
    <property type="entry name" value="PKS_PP-bd"/>
</dbReference>
<dbReference type="GO" id="GO:0016491">
    <property type="term" value="F:oxidoreductase activity"/>
    <property type="evidence" value="ECO:0007669"/>
    <property type="project" value="UniProtKB-KW"/>
</dbReference>
<dbReference type="Pfam" id="PF00975">
    <property type="entry name" value="Thioesterase"/>
    <property type="match status" value="1"/>
</dbReference>
<dbReference type="GO" id="GO:0031177">
    <property type="term" value="F:phosphopantetheine binding"/>
    <property type="evidence" value="ECO:0007669"/>
    <property type="project" value="InterPro"/>
</dbReference>
<feature type="region of interest" description="C-terminal hotdog fold" evidence="14">
    <location>
        <begin position="132"/>
        <end position="251"/>
    </location>
</feature>
<dbReference type="Proteomes" id="UP000708208">
    <property type="component" value="Unassembled WGS sequence"/>
</dbReference>
<keyword evidence="9" id="KW-0560">Oxidoreductase</keyword>
<dbReference type="Pfam" id="PF08659">
    <property type="entry name" value="KR"/>
    <property type="match status" value="1"/>
</dbReference>
<keyword evidence="12" id="KW-0511">Multifunctional enzyme</keyword>
<reference evidence="16" key="1">
    <citation type="submission" date="2021-06" db="EMBL/GenBank/DDBJ databases">
        <authorList>
            <person name="Hodson N. C."/>
            <person name="Mongue J. A."/>
            <person name="Jaron S. K."/>
        </authorList>
    </citation>
    <scope>NUCLEOTIDE SEQUENCE</scope>
</reference>
<gene>
    <name evidence="16" type="ORF">AFUS01_LOCUS33495</name>
</gene>
<accession>A0A8J2L151</accession>
<keyword evidence="10" id="KW-0443">Lipid metabolism</keyword>
<dbReference type="Pfam" id="PF00550">
    <property type="entry name" value="PP-binding"/>
    <property type="match status" value="1"/>
</dbReference>
<evidence type="ECO:0000259" key="15">
    <source>
        <dbReference type="PROSITE" id="PS52019"/>
    </source>
</evidence>
<dbReference type="GO" id="GO:0006633">
    <property type="term" value="P:fatty acid biosynthetic process"/>
    <property type="evidence" value="ECO:0007669"/>
    <property type="project" value="UniProtKB-KW"/>
</dbReference>
<dbReference type="EC" id="2.3.1.85" evidence="1"/>
<dbReference type="FunFam" id="1.10.1200.10:FF:000013">
    <property type="entry name" value="Fatty acid synthase"/>
    <property type="match status" value="1"/>
</dbReference>
<evidence type="ECO:0000256" key="7">
    <source>
        <dbReference type="ARBA" id="ARBA00022832"/>
    </source>
</evidence>
<dbReference type="OrthoDB" id="329835at2759"/>
<evidence type="ECO:0000313" key="16">
    <source>
        <dbReference type="EMBL" id="CAG7823270.1"/>
    </source>
</evidence>
<dbReference type="InterPro" id="IPR009081">
    <property type="entry name" value="PP-bd_ACP"/>
</dbReference>
<dbReference type="SMART" id="SM00829">
    <property type="entry name" value="PKS_ER"/>
    <property type="match status" value="1"/>
</dbReference>
<keyword evidence="5" id="KW-0597">Phosphoprotein</keyword>
<dbReference type="CDD" id="cd08954">
    <property type="entry name" value="KR_1_FAS_SDR_x"/>
    <property type="match status" value="1"/>
</dbReference>
<evidence type="ECO:0000313" key="17">
    <source>
        <dbReference type="Proteomes" id="UP000708208"/>
    </source>
</evidence>
<dbReference type="Pfam" id="PF21089">
    <property type="entry name" value="PKS_DH_N"/>
    <property type="match status" value="1"/>
</dbReference>
<comment type="caution">
    <text evidence="16">The sequence shown here is derived from an EMBL/GenBank/DDBJ whole genome shotgun (WGS) entry which is preliminary data.</text>
</comment>
<dbReference type="PROSITE" id="PS52019">
    <property type="entry name" value="PKS_MFAS_DH"/>
    <property type="match status" value="1"/>
</dbReference>
<dbReference type="InterPro" id="IPR057326">
    <property type="entry name" value="KR_dom"/>
</dbReference>
<keyword evidence="4" id="KW-0444">Lipid biosynthesis</keyword>
<evidence type="ECO:0000256" key="13">
    <source>
        <dbReference type="ARBA" id="ARBA00044883"/>
    </source>
</evidence>
<evidence type="ECO:0000256" key="11">
    <source>
        <dbReference type="ARBA" id="ARBA00023160"/>
    </source>
</evidence>
<keyword evidence="3" id="KW-0596">Phosphopantetheine</keyword>
<dbReference type="SMART" id="SM00823">
    <property type="entry name" value="PKS_PP"/>
    <property type="match status" value="1"/>
</dbReference>
<evidence type="ECO:0000256" key="1">
    <source>
        <dbReference type="ARBA" id="ARBA00012873"/>
    </source>
</evidence>
<evidence type="ECO:0000256" key="6">
    <source>
        <dbReference type="ARBA" id="ARBA00022679"/>
    </source>
</evidence>
<keyword evidence="6" id="KW-0808">Transferase</keyword>
<evidence type="ECO:0000256" key="9">
    <source>
        <dbReference type="ARBA" id="ARBA00023002"/>
    </source>
</evidence>
<protein>
    <recommendedName>
        <fullName evidence="2">Fatty acid synthase</fullName>
        <ecNumber evidence="1">2.3.1.85</ecNumber>
    </recommendedName>
</protein>
<keyword evidence="7" id="KW-0276">Fatty acid metabolism</keyword>
<evidence type="ECO:0000256" key="12">
    <source>
        <dbReference type="ARBA" id="ARBA00023268"/>
    </source>
</evidence>
<keyword evidence="8" id="KW-0521">NADP</keyword>
<proteinExistence type="predicted"/>
<feature type="region of interest" description="N-terminal hotdog fold" evidence="14">
    <location>
        <begin position="1"/>
        <end position="117"/>
    </location>
</feature>